<reference evidence="8" key="1">
    <citation type="submission" date="2020-02" db="EMBL/GenBank/DDBJ databases">
        <authorList>
            <person name="Scholz U."/>
            <person name="Mascher M."/>
            <person name="Fiebig A."/>
        </authorList>
    </citation>
    <scope>NUCLEOTIDE SEQUENCE</scope>
</reference>
<evidence type="ECO:0000259" key="7">
    <source>
        <dbReference type="PROSITE" id="PS51745"/>
    </source>
</evidence>
<dbReference type="CDD" id="cd06407">
    <property type="entry name" value="PB1_NLP"/>
    <property type="match status" value="1"/>
</dbReference>
<dbReference type="InterPro" id="IPR000270">
    <property type="entry name" value="PB1_dom"/>
</dbReference>
<evidence type="ECO:0000313" key="8">
    <source>
        <dbReference type="EMBL" id="CAA7403456.1"/>
    </source>
</evidence>
<dbReference type="Gene3D" id="3.10.20.90">
    <property type="entry name" value="Phosphatidylinositol 3-kinase Catalytic Subunit, Chain A, domain 1"/>
    <property type="match status" value="1"/>
</dbReference>
<feature type="region of interest" description="Disordered" evidence="5">
    <location>
        <begin position="589"/>
        <end position="626"/>
    </location>
</feature>
<dbReference type="InterPro" id="IPR055081">
    <property type="entry name" value="NLP1-9_GAF"/>
</dbReference>
<dbReference type="Pfam" id="PF00564">
    <property type="entry name" value="PB1"/>
    <property type="match status" value="1"/>
</dbReference>
<dbReference type="OrthoDB" id="6270329at2759"/>
<dbReference type="SUPFAM" id="SSF54277">
    <property type="entry name" value="CAD &amp; PB1 domains"/>
    <property type="match status" value="1"/>
</dbReference>
<evidence type="ECO:0000259" key="6">
    <source>
        <dbReference type="PROSITE" id="PS51519"/>
    </source>
</evidence>
<feature type="compositionally biased region" description="Basic and acidic residues" evidence="5">
    <location>
        <begin position="721"/>
        <end position="732"/>
    </location>
</feature>
<dbReference type="SMART" id="SM00666">
    <property type="entry name" value="PB1"/>
    <property type="match status" value="1"/>
</dbReference>
<dbReference type="PROSITE" id="PS51519">
    <property type="entry name" value="RWP_RK"/>
    <property type="match status" value="1"/>
</dbReference>
<dbReference type="EMBL" id="LR746273">
    <property type="protein sequence ID" value="CAA7403456.1"/>
    <property type="molecule type" value="Genomic_DNA"/>
</dbReference>
<feature type="domain" description="PB1" evidence="7">
    <location>
        <begin position="824"/>
        <end position="907"/>
    </location>
</feature>
<dbReference type="GO" id="GO:0003677">
    <property type="term" value="F:DNA binding"/>
    <property type="evidence" value="ECO:0007669"/>
    <property type="project" value="UniProtKB-KW"/>
</dbReference>
<feature type="region of interest" description="Disordered" evidence="5">
    <location>
        <begin position="905"/>
        <end position="924"/>
    </location>
</feature>
<dbReference type="InterPro" id="IPR003035">
    <property type="entry name" value="RWP-RK_dom"/>
</dbReference>
<dbReference type="Pfam" id="PF22922">
    <property type="entry name" value="GAF_NLP"/>
    <property type="match status" value="2"/>
</dbReference>
<name>A0A7I8L1J2_SPIIN</name>
<keyword evidence="2" id="KW-0238">DNA-binding</keyword>
<keyword evidence="1" id="KW-0805">Transcription regulation</keyword>
<accession>A0A7I8L1J2</accession>
<evidence type="ECO:0000256" key="5">
    <source>
        <dbReference type="SAM" id="MobiDB-lite"/>
    </source>
</evidence>
<evidence type="ECO:0000256" key="3">
    <source>
        <dbReference type="ARBA" id="ARBA00023163"/>
    </source>
</evidence>
<dbReference type="PANTHER" id="PTHR32002:SF44">
    <property type="entry name" value="PROTEIN NLP4"/>
    <property type="match status" value="1"/>
</dbReference>
<feature type="compositionally biased region" description="Low complexity" evidence="5">
    <location>
        <begin position="735"/>
        <end position="755"/>
    </location>
</feature>
<feature type="domain" description="RWP-RK" evidence="6">
    <location>
        <begin position="615"/>
        <end position="698"/>
    </location>
</feature>
<dbReference type="Pfam" id="PF02042">
    <property type="entry name" value="RWP-RK"/>
    <property type="match status" value="1"/>
</dbReference>
<gene>
    <name evidence="8" type="ORF">SI8410_10014134</name>
</gene>
<dbReference type="AlphaFoldDB" id="A0A7I8L1J2"/>
<dbReference type="InterPro" id="IPR045012">
    <property type="entry name" value="NLP"/>
</dbReference>
<dbReference type="PROSITE" id="PS51745">
    <property type="entry name" value="PB1"/>
    <property type="match status" value="1"/>
</dbReference>
<evidence type="ECO:0000256" key="4">
    <source>
        <dbReference type="ARBA" id="ARBA00023242"/>
    </source>
</evidence>
<dbReference type="GO" id="GO:0003700">
    <property type="term" value="F:DNA-binding transcription factor activity"/>
    <property type="evidence" value="ECO:0007669"/>
    <property type="project" value="InterPro"/>
</dbReference>
<feature type="compositionally biased region" description="Polar residues" evidence="5">
    <location>
        <begin position="590"/>
        <end position="599"/>
    </location>
</feature>
<feature type="compositionally biased region" description="Basic and acidic residues" evidence="5">
    <location>
        <begin position="613"/>
        <end position="626"/>
    </location>
</feature>
<feature type="region of interest" description="Disordered" evidence="5">
    <location>
        <begin position="710"/>
        <end position="773"/>
    </location>
</feature>
<evidence type="ECO:0000256" key="1">
    <source>
        <dbReference type="ARBA" id="ARBA00023015"/>
    </source>
</evidence>
<keyword evidence="3" id="KW-0804">Transcription</keyword>
<keyword evidence="4" id="KW-0539">Nucleus</keyword>
<sequence>MEDTIRLPTISDASLDFDLMDEFLSEDAWLGIPNSADLLQQGSPYSPNSFLSSYLIPPSKTETGVSYPGHGDDARPADLEAPGSSQYPPEVGTPAENMIDTLLNPGIRGLGHDSVQASEPGETGTSKSLSTEPSADPDPMSSLKERVVQAVGWIKEAHRDGDVLVQIWVPTRKENQQILTTYGQPFSLNPNCQRLLDYRTISTSYQFSAEENSDEVLGLPGRVFVGKLPEWSPDVRYFSSHEYARVNYAQHFDVRGTLALPIFERGSRPCIGVLEVVMTTEKINYRSDLDSICNALQAVDLRSSEVPTVPRIKMKIESYVAAMPEISAVLRAVCQTHGLPLAQTWVPCIQQGKSGSRHSDQNYRGCVSTVDGACFVNDSSLFAFHEACSEHHLLRGQGVVGKAFTTNQPCFSSDVSAYSKTEYPLSHYARMFSLRAAVAIRLRGVNSGNCDFVLEFFLPMECHEGEEQKVILHSLSTTMRQVCRSFRVLTEKELQDETTLQVNEQLASNMLCGARFGFHEGQNMSLGILTPAAEVPEPDPTCTEDLVEALLNNNKANVLRAGSSLQFEDPELKRFSGTSFFGRPDAELLTESSKPSADRNQGPGGDITGKSDVSSKGKAAEKKRTKMEKTISMEVLQQHFSGSLKDAAKSIGVCPTTLKRICRQHGISRWPSRKIKKVGHSLRKLQVVIDSIQGVDSAYHLSSLYSDFPKAGAPDQNAQREPGRSSEKHDEPPASLSNSPSSSCSHSSSSSQSCSHRTQAPIKEEEQEGFPEENQRKMLKRVHSEAQLRLPPAAENPGFLIKSQSFQSLGETNPAPYNRASAGLLRVKATHGKEKIRLRLQPAWRFKDLKQEIARRFGIVRSSSMELKYLDDDSEWVLMTCDADLHECGDIHRSSGIPTIKISVQHPARPRPAAAAATSPTSGS</sequence>
<feature type="region of interest" description="Disordered" evidence="5">
    <location>
        <begin position="62"/>
        <end position="142"/>
    </location>
</feature>
<feature type="compositionally biased region" description="Polar residues" evidence="5">
    <location>
        <begin position="123"/>
        <end position="133"/>
    </location>
</feature>
<organism evidence="8 9">
    <name type="scientific">Spirodela intermedia</name>
    <name type="common">Intermediate duckweed</name>
    <dbReference type="NCBI Taxonomy" id="51605"/>
    <lineage>
        <taxon>Eukaryota</taxon>
        <taxon>Viridiplantae</taxon>
        <taxon>Streptophyta</taxon>
        <taxon>Embryophyta</taxon>
        <taxon>Tracheophyta</taxon>
        <taxon>Spermatophyta</taxon>
        <taxon>Magnoliopsida</taxon>
        <taxon>Liliopsida</taxon>
        <taxon>Araceae</taxon>
        <taxon>Lemnoideae</taxon>
        <taxon>Spirodela</taxon>
    </lineage>
</organism>
<dbReference type="Proteomes" id="UP000663760">
    <property type="component" value="Chromosome 10"/>
</dbReference>
<evidence type="ECO:0000313" key="9">
    <source>
        <dbReference type="Proteomes" id="UP000663760"/>
    </source>
</evidence>
<protein>
    <submittedName>
        <fullName evidence="8">Uncharacterized protein</fullName>
    </submittedName>
</protein>
<keyword evidence="9" id="KW-1185">Reference proteome</keyword>
<dbReference type="InterPro" id="IPR034891">
    <property type="entry name" value="PB1_NLP"/>
</dbReference>
<feature type="compositionally biased region" description="Low complexity" evidence="5">
    <location>
        <begin position="911"/>
        <end position="924"/>
    </location>
</feature>
<proteinExistence type="predicted"/>
<evidence type="ECO:0000256" key="2">
    <source>
        <dbReference type="ARBA" id="ARBA00023125"/>
    </source>
</evidence>
<dbReference type="InterPro" id="IPR053793">
    <property type="entry name" value="PB1-like"/>
</dbReference>
<dbReference type="PANTHER" id="PTHR32002">
    <property type="entry name" value="PROTEIN NLP8"/>
    <property type="match status" value="1"/>
</dbReference>